<evidence type="ECO:0000313" key="2">
    <source>
        <dbReference type="Proteomes" id="UP000078541"/>
    </source>
</evidence>
<organism evidence="1 2">
    <name type="scientific">Trachymyrmex septentrionalis</name>
    <dbReference type="NCBI Taxonomy" id="34720"/>
    <lineage>
        <taxon>Eukaryota</taxon>
        <taxon>Metazoa</taxon>
        <taxon>Ecdysozoa</taxon>
        <taxon>Arthropoda</taxon>
        <taxon>Hexapoda</taxon>
        <taxon>Insecta</taxon>
        <taxon>Pterygota</taxon>
        <taxon>Neoptera</taxon>
        <taxon>Endopterygota</taxon>
        <taxon>Hymenoptera</taxon>
        <taxon>Apocrita</taxon>
        <taxon>Aculeata</taxon>
        <taxon>Formicoidea</taxon>
        <taxon>Formicidae</taxon>
        <taxon>Myrmicinae</taxon>
        <taxon>Trachymyrmex</taxon>
    </lineage>
</organism>
<sequence length="80" mass="9022">MVLEPATGIPDGGGDDGTPKLWVNECLLRSQFLRKTLPQEAHQCPALAESFATFSAFKRFLLAVYIPEIQEETFRFKSYV</sequence>
<dbReference type="Proteomes" id="UP000078541">
    <property type="component" value="Unassembled WGS sequence"/>
</dbReference>
<proteinExistence type="predicted"/>
<gene>
    <name evidence="1" type="ORF">ALC56_15200</name>
</gene>
<protein>
    <submittedName>
        <fullName evidence="1">Uncharacterized protein</fullName>
    </submittedName>
</protein>
<accession>A0A195ERK0</accession>
<evidence type="ECO:0000313" key="1">
    <source>
        <dbReference type="EMBL" id="KYN30504.1"/>
    </source>
</evidence>
<reference evidence="1 2" key="1">
    <citation type="submission" date="2016-03" db="EMBL/GenBank/DDBJ databases">
        <title>Trachymyrmex septentrionalis WGS genome.</title>
        <authorList>
            <person name="Nygaard S."/>
            <person name="Hu H."/>
            <person name="Boomsma J."/>
            <person name="Zhang G."/>
        </authorList>
    </citation>
    <scope>NUCLEOTIDE SEQUENCE [LARGE SCALE GENOMIC DNA]</scope>
    <source>
        <strain evidence="1">Tsep2-gDNA-1</strain>
        <tissue evidence="1">Whole body</tissue>
    </source>
</reference>
<dbReference type="AlphaFoldDB" id="A0A195ERK0"/>
<name>A0A195ERK0_9HYME</name>
<dbReference type="EMBL" id="KQ982021">
    <property type="protein sequence ID" value="KYN30504.1"/>
    <property type="molecule type" value="Genomic_DNA"/>
</dbReference>
<keyword evidence="2" id="KW-1185">Reference proteome</keyword>